<dbReference type="Pfam" id="PF24626">
    <property type="entry name" value="SH3_Tf2-1"/>
    <property type="match status" value="1"/>
</dbReference>
<dbReference type="PANTHER" id="PTHR46148">
    <property type="entry name" value="CHROMO DOMAIN-CONTAINING PROTEIN"/>
    <property type="match status" value="1"/>
</dbReference>
<proteinExistence type="predicted"/>
<evidence type="ECO:0000256" key="1">
    <source>
        <dbReference type="SAM" id="Coils"/>
    </source>
</evidence>
<evidence type="ECO:0000259" key="3">
    <source>
        <dbReference type="Pfam" id="PF24626"/>
    </source>
</evidence>
<keyword evidence="4" id="KW-0808">Transferase</keyword>
<dbReference type="AlphaFoldDB" id="A0A6L2JBJ4"/>
<keyword evidence="1" id="KW-0175">Coiled coil</keyword>
<organism evidence="4">
    <name type="scientific">Tanacetum cinerariifolium</name>
    <name type="common">Dalmatian daisy</name>
    <name type="synonym">Chrysanthemum cinerariifolium</name>
    <dbReference type="NCBI Taxonomy" id="118510"/>
    <lineage>
        <taxon>Eukaryota</taxon>
        <taxon>Viridiplantae</taxon>
        <taxon>Streptophyta</taxon>
        <taxon>Embryophyta</taxon>
        <taxon>Tracheophyta</taxon>
        <taxon>Spermatophyta</taxon>
        <taxon>Magnoliopsida</taxon>
        <taxon>eudicotyledons</taxon>
        <taxon>Gunneridae</taxon>
        <taxon>Pentapetalae</taxon>
        <taxon>asterids</taxon>
        <taxon>campanulids</taxon>
        <taxon>Asterales</taxon>
        <taxon>Asteraceae</taxon>
        <taxon>Asteroideae</taxon>
        <taxon>Anthemideae</taxon>
        <taxon>Anthemidinae</taxon>
        <taxon>Tanacetum</taxon>
    </lineage>
</organism>
<evidence type="ECO:0000313" key="4">
    <source>
        <dbReference type="EMBL" id="GEU33907.1"/>
    </source>
</evidence>
<dbReference type="CDD" id="cd09272">
    <property type="entry name" value="RNase_HI_RT_Ty1"/>
    <property type="match status" value="1"/>
</dbReference>
<comment type="caution">
    <text evidence="4">The sequence shown here is derived from an EMBL/GenBank/DDBJ whole genome shotgun (WGS) entry which is preliminary data.</text>
</comment>
<keyword evidence="4" id="KW-0695">RNA-directed DNA polymerase</keyword>
<feature type="domain" description="Tf2-1-like SH3-like" evidence="3">
    <location>
        <begin position="861"/>
        <end position="925"/>
    </location>
</feature>
<dbReference type="GO" id="GO:0003964">
    <property type="term" value="F:RNA-directed DNA polymerase activity"/>
    <property type="evidence" value="ECO:0007669"/>
    <property type="project" value="UniProtKB-KW"/>
</dbReference>
<name>A0A6L2JBJ4_TANCI</name>
<feature type="compositionally biased region" description="Acidic residues" evidence="2">
    <location>
        <begin position="999"/>
        <end position="1033"/>
    </location>
</feature>
<gene>
    <name evidence="4" type="ORF">Tci_005885</name>
</gene>
<protein>
    <submittedName>
        <fullName evidence="4">Putative reverse transcriptase domain-containing protein</fullName>
    </submittedName>
</protein>
<feature type="coiled-coil region" evidence="1">
    <location>
        <begin position="1087"/>
        <end position="1123"/>
    </location>
</feature>
<sequence length="1179" mass="135418">KTVTTSNELDLLFSSMFDELLNGSSKVVSKSSDVSTADAPNQRQQHTTPLINHTTPAPTCQVPTLAPTVSSSENIHQADTYAKNDQVADDEFINIFCTPVQDRGETSSCHVDSSNMHTFYQHHPAEHHWTKDHSLKQVIGNPSQSVRTTRQLESDGEKYMFALIVSHTEPKNIKEAMADSAWIESMQEELHQFDRLEEGVDFEESFAPVARLEADTGISLSAYADVDHAGCQDTRRSTSGSAQFLGDKLVSWSSKKQNYHSSIKAAPFKALYERKCQSHVYQTEDTGISLSAYADVDHAGCQDTRRSTSGSAQFLGDKLVSWSSKKQKCTPISSTKDEYIAFGCCAQILWMGSQLVDYGFRFNKIPMYCDNKVQLLYAATSFNIQEPSTSIDMLKICLNLPRQKFVDPPFKEEILTFMRELGYSGNVKSLSNIKVDTLPQPWRTFGTIINKCLSGKEFGLDLLHLSRAQILWDNDGNDFVHLKISSYDEEEGHDDDDKMKDSFDLRVQTPSYVEYPDEDYDEVTQGGNDEEEKIDDEEQVNELYRDVNVNLEGRDTEMTYTPQTNLQDVLVTTNVEIPPSSATTLPLPAFEDTVKSLEDDFLEFKQTNPFAEALSLIPGIVDTYLANKMNEAVKTAVQLHEAKTSHVVAANLSELEQKMILIDKMEHSKIIGRSNIRADERTSKSLVELEYFLKEVYKATTDQLDWNNPEGPESAHDVYSRHRIIIVTKLQIVEWHNYKHLDWNTVRRNYDKFYTFKEGDYKRPHLKDIEDMLLLLVQGKLTSLTIKERLALNVSLRMFTRSECDRIPKRLTMYLNLWRYKVVRHRHSNPMIPPEPEGSTQGYPLVSVEVLRAKPLEFKVGDMVLLKVSPLKGAVHFGKREKLSPRYIGPFRILAKVGPIAYTLEFPEELKGIPRTFHVSNLNKCLAEGDIVIPMDKIQLDEKLHMIEEPVEIVDREVKRLKQRRIPIVKVRWNSQRGPNFTWEREDQIKKKYPHLFTNEDEDPEEEEFKEEKEPQEEENDMEVDIEEDENEPELTYPYEDVDPLNPSSPASESESEDVIEVEDTVEFEDETVLASVHECGRRNDCNENLIKKLSNAEEKAECKKLEKELEEARSCNTFLRLQNERVERDLYWTRVRAHEFYQEMIRRGFVFKERPNEVCPTTVHYLPHPASVQIKITP</sequence>
<dbReference type="EMBL" id="BKCJ010000517">
    <property type="protein sequence ID" value="GEU33907.1"/>
    <property type="molecule type" value="Genomic_DNA"/>
</dbReference>
<reference evidence="4" key="1">
    <citation type="journal article" date="2019" name="Sci. Rep.">
        <title>Draft genome of Tanacetum cinerariifolium, the natural source of mosquito coil.</title>
        <authorList>
            <person name="Yamashiro T."/>
            <person name="Shiraishi A."/>
            <person name="Satake H."/>
            <person name="Nakayama K."/>
        </authorList>
    </citation>
    <scope>NUCLEOTIDE SEQUENCE</scope>
</reference>
<accession>A0A6L2JBJ4</accession>
<feature type="region of interest" description="Disordered" evidence="2">
    <location>
        <begin position="992"/>
        <end position="1058"/>
    </location>
</feature>
<evidence type="ECO:0000256" key="2">
    <source>
        <dbReference type="SAM" id="MobiDB-lite"/>
    </source>
</evidence>
<dbReference type="InterPro" id="IPR056924">
    <property type="entry name" value="SH3_Tf2-1"/>
</dbReference>
<keyword evidence="4" id="KW-0548">Nucleotidyltransferase</keyword>
<dbReference type="PANTHER" id="PTHR46148:SF59">
    <property type="entry name" value="NUCLEOTIDYLTRANSFERASE, RIBONUCLEASE H"/>
    <property type="match status" value="1"/>
</dbReference>
<feature type="region of interest" description="Disordered" evidence="2">
    <location>
        <begin position="32"/>
        <end position="56"/>
    </location>
</feature>
<feature type="compositionally biased region" description="Polar residues" evidence="2">
    <location>
        <begin position="38"/>
        <end position="56"/>
    </location>
</feature>
<feature type="non-terminal residue" evidence="4">
    <location>
        <position position="1"/>
    </location>
</feature>